<feature type="transmembrane region" description="Helical" evidence="1">
    <location>
        <begin position="15"/>
        <end position="35"/>
    </location>
</feature>
<keyword evidence="3" id="KW-1185">Reference proteome</keyword>
<dbReference type="NCBIfam" id="NF041587">
    <property type="entry name" value="YmgF"/>
    <property type="match status" value="1"/>
</dbReference>
<evidence type="ECO:0000313" key="2">
    <source>
        <dbReference type="EMBL" id="CAQ89299.1"/>
    </source>
</evidence>
<protein>
    <submittedName>
        <fullName evidence="2">Uncharacterized protein</fullName>
    </submittedName>
</protein>
<proteinExistence type="predicted"/>
<gene>
    <name evidence="2" type="primary">ymgF</name>
    <name evidence="2" type="ordered locus">EFER_1784</name>
</gene>
<dbReference type="HOGENOM" id="CLU_2568720_0_0_6"/>
<name>B7LSL3_ESCF3</name>
<dbReference type="EMBL" id="CU928158">
    <property type="protein sequence ID" value="CAQ89299.1"/>
    <property type="molecule type" value="Genomic_DNA"/>
</dbReference>
<keyword evidence="1" id="KW-0472">Membrane</keyword>
<evidence type="ECO:0000313" key="3">
    <source>
        <dbReference type="Proteomes" id="UP000000745"/>
    </source>
</evidence>
<dbReference type="GO" id="GO:0051301">
    <property type="term" value="P:cell division"/>
    <property type="evidence" value="ECO:0007669"/>
    <property type="project" value="InterPro"/>
</dbReference>
<keyword evidence="1" id="KW-1133">Transmembrane helix</keyword>
<dbReference type="Proteomes" id="UP000000745">
    <property type="component" value="Chromosome"/>
</dbReference>
<accession>B7LSL3</accession>
<organism evidence="2 3">
    <name type="scientific">Escherichia fergusonii (strain ATCC 35469 / DSM 13698 / CCUG 18766 / IAM 14443 / JCM 21226 / LMG 7866 / NBRC 102419 / NCTC 12128 / CDC 0568-73)</name>
    <dbReference type="NCBI Taxonomy" id="585054"/>
    <lineage>
        <taxon>Bacteria</taxon>
        <taxon>Pseudomonadati</taxon>
        <taxon>Pseudomonadota</taxon>
        <taxon>Gammaproteobacteria</taxon>
        <taxon>Enterobacterales</taxon>
        <taxon>Enterobacteriaceae</taxon>
        <taxon>Escherichia</taxon>
    </lineage>
</organism>
<evidence type="ECO:0000256" key="1">
    <source>
        <dbReference type="SAM" id="Phobius"/>
    </source>
</evidence>
<keyword evidence="1" id="KW-0812">Transmembrane</keyword>
<reference evidence="3" key="1">
    <citation type="journal article" date="2009" name="PLoS Genet.">
        <title>Organised genome dynamics in the Escherichia coli species results in highly diverse adaptive paths.</title>
        <authorList>
            <person name="Touchon M."/>
            <person name="Hoede C."/>
            <person name="Tenaillon O."/>
            <person name="Barbe V."/>
            <person name="Baeriswyl S."/>
            <person name="Bidet P."/>
            <person name="Bingen E."/>
            <person name="Bonacorsi S."/>
            <person name="Bouchier C."/>
            <person name="Bouvet O."/>
            <person name="Calteau A."/>
            <person name="Chiapello H."/>
            <person name="Clermont O."/>
            <person name="Cruveiller S."/>
            <person name="Danchin A."/>
            <person name="Diard M."/>
            <person name="Dossat C."/>
            <person name="Karoui M.E."/>
            <person name="Frapy E."/>
            <person name="Garry L."/>
            <person name="Ghigo J.M."/>
            <person name="Gilles A.M."/>
            <person name="Johnson J."/>
            <person name="Le Bouguenec C."/>
            <person name="Lescat M."/>
            <person name="Mangenot S."/>
            <person name="Martinez-Jehanne V."/>
            <person name="Matic I."/>
            <person name="Nassif X."/>
            <person name="Oztas S."/>
            <person name="Petit M.A."/>
            <person name="Pichon C."/>
            <person name="Rouy Z."/>
            <person name="Ruf C.S."/>
            <person name="Schneider D."/>
            <person name="Tourret J."/>
            <person name="Vacherie B."/>
            <person name="Vallenet D."/>
            <person name="Medigue C."/>
            <person name="Rocha E.P.C."/>
            <person name="Denamur E."/>
        </authorList>
    </citation>
    <scope>NUCLEOTIDE SEQUENCE [LARGE SCALE GENOMIC DNA]</scope>
    <source>
        <strain evidence="3">ATCC 35469 / DSM 13698 / BCRC 15582 / CCUG 18766 / IAM 14443 / JCM 21226 / LMG 7866 / NBRC 102419 / NCTC 12128 / CDC 0568-73</strain>
    </source>
</reference>
<sequence>MNCSNMNKNKPLDIVRLYAIISAFFIILTFLVILFGAHGSWFANFLVVVNFINAVMWFLINLINRLRMKLAHKDYRVSMKTPDRRV</sequence>
<dbReference type="AlphaFoldDB" id="B7LSL3"/>
<dbReference type="KEGG" id="efe:EFER_1784"/>
<feature type="transmembrane region" description="Helical" evidence="1">
    <location>
        <begin position="41"/>
        <end position="63"/>
    </location>
</feature>
<dbReference type="InterPro" id="IPR048171">
    <property type="entry name" value="YmgF"/>
</dbReference>